<reference evidence="1 2" key="1">
    <citation type="submission" date="2018-11" db="EMBL/GenBank/DDBJ databases">
        <authorList>
            <consortium name="Pathogen Informatics"/>
        </authorList>
    </citation>
    <scope>NUCLEOTIDE SEQUENCE [LARGE SCALE GENOMIC DNA]</scope>
</reference>
<gene>
    <name evidence="1" type="ORF">HPBE_LOCUS2589</name>
</gene>
<sequence>MSTYERQKIFQENVNRRVLLDWVRVTGLPTNKKKSYDQLLSSLAYDILEYPREKPEPFSWATQAGFYGNHEAIRARLTYDFWKFFMREGRKNLYDYNLKNNTDIKISREKTLSLQEQDRLYIRKLIKERYRQAGLRGKEIAMVKGKIRIGEEPLMKPAVAAVKLNVTMREWNGSKLDEMLTQDEKKSIEEGKLVYGSLQLEGIDVTEESVNEEANSEEQIVKTVSWNR</sequence>
<protein>
    <submittedName>
        <fullName evidence="3">DUF1376 domain-containing protein</fullName>
    </submittedName>
</protein>
<evidence type="ECO:0000313" key="1">
    <source>
        <dbReference type="EMBL" id="VDO26485.1"/>
    </source>
</evidence>
<dbReference type="AlphaFoldDB" id="A0A183F8U5"/>
<organism evidence="2 3">
    <name type="scientific">Heligmosomoides polygyrus</name>
    <name type="common">Parasitic roundworm</name>
    <dbReference type="NCBI Taxonomy" id="6339"/>
    <lineage>
        <taxon>Eukaryota</taxon>
        <taxon>Metazoa</taxon>
        <taxon>Ecdysozoa</taxon>
        <taxon>Nematoda</taxon>
        <taxon>Chromadorea</taxon>
        <taxon>Rhabditida</taxon>
        <taxon>Rhabditina</taxon>
        <taxon>Rhabditomorpha</taxon>
        <taxon>Strongyloidea</taxon>
        <taxon>Heligmosomidae</taxon>
        <taxon>Heligmosomoides</taxon>
    </lineage>
</organism>
<evidence type="ECO:0000313" key="2">
    <source>
        <dbReference type="Proteomes" id="UP000050761"/>
    </source>
</evidence>
<accession>A0A3P7XL31</accession>
<dbReference type="OrthoDB" id="5865824at2759"/>
<dbReference type="WBParaSite" id="HPBE_0000258701-mRNA-1">
    <property type="protein sequence ID" value="HPBE_0000258701-mRNA-1"/>
    <property type="gene ID" value="HPBE_0000258701"/>
</dbReference>
<reference evidence="3" key="2">
    <citation type="submission" date="2019-09" db="UniProtKB">
        <authorList>
            <consortium name="WormBaseParasite"/>
        </authorList>
    </citation>
    <scope>IDENTIFICATION</scope>
</reference>
<keyword evidence="2" id="KW-1185">Reference proteome</keyword>
<name>A0A183F8U5_HELPZ</name>
<evidence type="ECO:0000313" key="3">
    <source>
        <dbReference type="WBParaSite" id="HPBE_0000258701-mRNA-1"/>
    </source>
</evidence>
<dbReference type="EMBL" id="UZAH01004217">
    <property type="protein sequence ID" value="VDO26485.1"/>
    <property type="molecule type" value="Genomic_DNA"/>
</dbReference>
<proteinExistence type="predicted"/>
<dbReference type="Proteomes" id="UP000050761">
    <property type="component" value="Unassembled WGS sequence"/>
</dbReference>
<accession>A0A183F8U5</accession>